<feature type="compositionally biased region" description="Basic and acidic residues" evidence="1">
    <location>
        <begin position="105"/>
        <end position="118"/>
    </location>
</feature>
<feature type="compositionally biased region" description="Basic residues" evidence="1">
    <location>
        <begin position="131"/>
        <end position="149"/>
    </location>
</feature>
<gene>
    <name evidence="2" type="ORF">C7212DRAFT_341078</name>
</gene>
<feature type="region of interest" description="Disordered" evidence="1">
    <location>
        <begin position="75"/>
        <end position="225"/>
    </location>
</feature>
<protein>
    <submittedName>
        <fullName evidence="2">Uncharacterized protein</fullName>
    </submittedName>
</protein>
<evidence type="ECO:0000313" key="2">
    <source>
        <dbReference type="EMBL" id="PWW79926.1"/>
    </source>
</evidence>
<dbReference type="OrthoDB" id="10531559at2759"/>
<dbReference type="Proteomes" id="UP000246991">
    <property type="component" value="Unassembled WGS sequence"/>
</dbReference>
<evidence type="ECO:0000256" key="1">
    <source>
        <dbReference type="SAM" id="MobiDB-lite"/>
    </source>
</evidence>
<feature type="compositionally biased region" description="Basic and acidic residues" evidence="1">
    <location>
        <begin position="171"/>
        <end position="186"/>
    </location>
</feature>
<reference evidence="2 3" key="1">
    <citation type="submission" date="2018-03" db="EMBL/GenBank/DDBJ databases">
        <title>Genomes of Pezizomycetes fungi and the evolution of truffles.</title>
        <authorList>
            <person name="Murat C."/>
            <person name="Payen T."/>
            <person name="Noel B."/>
            <person name="Kuo A."/>
            <person name="Martin F.M."/>
        </authorList>
    </citation>
    <scope>NUCLEOTIDE SEQUENCE [LARGE SCALE GENOMIC DNA]</scope>
    <source>
        <strain evidence="2">091103-1</strain>
    </source>
</reference>
<organism evidence="2 3">
    <name type="scientific">Tuber magnatum</name>
    <name type="common">white Piedmont truffle</name>
    <dbReference type="NCBI Taxonomy" id="42249"/>
    <lineage>
        <taxon>Eukaryota</taxon>
        <taxon>Fungi</taxon>
        <taxon>Dikarya</taxon>
        <taxon>Ascomycota</taxon>
        <taxon>Pezizomycotina</taxon>
        <taxon>Pezizomycetes</taxon>
        <taxon>Pezizales</taxon>
        <taxon>Tuberaceae</taxon>
        <taxon>Tuber</taxon>
    </lineage>
</organism>
<sequence>MDVPLLIEGLWVVLATFGFCFTNLCTTPPQPPSPPLPHQLNYLDLTFTRHITSTNMMRPATTSAKKQTRQRRLWFRNRSPVHARSGADGLPGISRNPRTQTTPQKVEDAIPTKPREPRTTPSTTLAVRKSSSSRKCKSALTGRARKRSRSSLTPGDKQVEGNISDDGQAAEVDRKDDEPDYEDKVKIPGVSDDGASSPGGYYHEQDTDAYTKPNKYTPRDRAKPPSVILGQSAWAVANPSAWLIMGLELPQV</sequence>
<accession>A0A317T3D8</accession>
<evidence type="ECO:0000313" key="3">
    <source>
        <dbReference type="Proteomes" id="UP000246991"/>
    </source>
</evidence>
<name>A0A317T3D8_9PEZI</name>
<keyword evidence="3" id="KW-1185">Reference proteome</keyword>
<dbReference type="EMBL" id="PYWC01000005">
    <property type="protein sequence ID" value="PWW79926.1"/>
    <property type="molecule type" value="Genomic_DNA"/>
</dbReference>
<dbReference type="AlphaFoldDB" id="A0A317T3D8"/>
<comment type="caution">
    <text evidence="2">The sequence shown here is derived from an EMBL/GenBank/DDBJ whole genome shotgun (WGS) entry which is preliminary data.</text>
</comment>
<proteinExistence type="predicted"/>